<organism evidence="4 5">
    <name type="scientific">Chitinophaga caeni</name>
    <dbReference type="NCBI Taxonomy" id="2029983"/>
    <lineage>
        <taxon>Bacteria</taxon>
        <taxon>Pseudomonadati</taxon>
        <taxon>Bacteroidota</taxon>
        <taxon>Chitinophagia</taxon>
        <taxon>Chitinophagales</taxon>
        <taxon>Chitinophagaceae</taxon>
        <taxon>Chitinophaga</taxon>
    </lineage>
</organism>
<dbReference type="Gene3D" id="3.40.50.1110">
    <property type="entry name" value="SGNH hydrolase"/>
    <property type="match status" value="1"/>
</dbReference>
<gene>
    <name evidence="4" type="ORF">COR50_04540</name>
</gene>
<dbReference type="AlphaFoldDB" id="A0A291QRB5"/>
<dbReference type="OrthoDB" id="9807041at2"/>
<feature type="domain" description="SGNH hydrolase-type esterase" evidence="3">
    <location>
        <begin position="30"/>
        <end position="224"/>
    </location>
</feature>
<keyword evidence="2" id="KW-0378">Hydrolase</keyword>
<dbReference type="InterPro" id="IPR036514">
    <property type="entry name" value="SGNH_hydro_sf"/>
</dbReference>
<sequence>MLKQFLLQILLSTCIIQGVQEQENITIYLIGDSTMSIKVTGAYPETGWGMPFKYFFDSTVTVDNRAKNGRSTRSFIAENRWQPVVDALKPGDYVMIQFGHNDAAKNRPDRYTDPVAYKELLEKYVKETLSKGAHPVLLTPVSRRRFDSTGMAIETHAAYTPVVKEVATAMKVPCIDLDAKSRELYQSMGEENSKLLFLQLKVGEHPNYPKGKVDNTHFNELGARLIAQIVLHEMEQLHLPVCEHIVKSNR</sequence>
<evidence type="ECO:0000313" key="4">
    <source>
        <dbReference type="EMBL" id="ATL46500.1"/>
    </source>
</evidence>
<dbReference type="EMBL" id="CP023777">
    <property type="protein sequence ID" value="ATL46500.1"/>
    <property type="molecule type" value="Genomic_DNA"/>
</dbReference>
<dbReference type="RefSeq" id="WP_098192888.1">
    <property type="nucleotide sequence ID" value="NZ_CP023777.1"/>
</dbReference>
<dbReference type="GO" id="GO:0016788">
    <property type="term" value="F:hydrolase activity, acting on ester bonds"/>
    <property type="evidence" value="ECO:0007669"/>
    <property type="project" value="UniProtKB-ARBA"/>
</dbReference>
<dbReference type="Proteomes" id="UP000220133">
    <property type="component" value="Chromosome"/>
</dbReference>
<dbReference type="InterPro" id="IPR037459">
    <property type="entry name" value="RhgT-like"/>
</dbReference>
<dbReference type="CDD" id="cd01821">
    <property type="entry name" value="Rhamnogalacturan_acetylesterase_like"/>
    <property type="match status" value="1"/>
</dbReference>
<dbReference type="PANTHER" id="PTHR43695">
    <property type="entry name" value="PUTATIVE (AFU_ORTHOLOGUE AFUA_2G17250)-RELATED"/>
    <property type="match status" value="1"/>
</dbReference>
<dbReference type="Pfam" id="PF13472">
    <property type="entry name" value="Lipase_GDSL_2"/>
    <property type="match status" value="1"/>
</dbReference>
<dbReference type="SUPFAM" id="SSF52266">
    <property type="entry name" value="SGNH hydrolase"/>
    <property type="match status" value="1"/>
</dbReference>
<dbReference type="PANTHER" id="PTHR43695:SF1">
    <property type="entry name" value="RHAMNOGALACTURONAN ACETYLESTERASE"/>
    <property type="match status" value="1"/>
</dbReference>
<evidence type="ECO:0000313" key="5">
    <source>
        <dbReference type="Proteomes" id="UP000220133"/>
    </source>
</evidence>
<name>A0A291QRB5_9BACT</name>
<reference evidence="4 5" key="1">
    <citation type="submission" date="2017-10" db="EMBL/GenBank/DDBJ databases">
        <title>Paenichitinophaga pekingensis gen. nov., sp. nov., isolated from activated sludge.</title>
        <authorList>
            <person name="Jin D."/>
            <person name="Kong X."/>
            <person name="Deng Y."/>
            <person name="Bai Z."/>
        </authorList>
    </citation>
    <scope>NUCLEOTIDE SEQUENCE [LARGE SCALE GENOMIC DNA]</scope>
    <source>
        <strain evidence="4 5">13</strain>
    </source>
</reference>
<dbReference type="InterPro" id="IPR013830">
    <property type="entry name" value="SGNH_hydro"/>
</dbReference>
<comment type="similarity">
    <text evidence="1">Belongs to the 'GDSL' lipolytic enzyme family.</text>
</comment>
<evidence type="ECO:0000256" key="1">
    <source>
        <dbReference type="ARBA" id="ARBA00008668"/>
    </source>
</evidence>
<proteinExistence type="inferred from homology"/>
<protein>
    <submittedName>
        <fullName evidence="4">GntR family transcriptional regulator</fullName>
    </submittedName>
</protein>
<keyword evidence="5" id="KW-1185">Reference proteome</keyword>
<evidence type="ECO:0000259" key="3">
    <source>
        <dbReference type="Pfam" id="PF13472"/>
    </source>
</evidence>
<evidence type="ECO:0000256" key="2">
    <source>
        <dbReference type="ARBA" id="ARBA00022801"/>
    </source>
</evidence>
<dbReference type="KEGG" id="cbae:COR50_04540"/>
<accession>A0A291QRB5</accession>